<sequence>MIIFFYVQEFYNGDLLNCERTHDKMGRTAQVSDGILFFHKKYCRNWESQRGKYYMRKLFKWTMYRFVISSFFSFMELVMIKKVDSLKVNLDAYAMLLMSQLAGDRCSFLSFDQPLTGKGGAFDGSTKVLDEREHQLNRFPTSLTSSGWPWPVGPKPT</sequence>
<protein>
    <submittedName>
        <fullName evidence="1">Uncharacterized protein</fullName>
    </submittedName>
</protein>
<accession>A0A438K611</accession>
<proteinExistence type="predicted"/>
<gene>
    <name evidence="1" type="ORF">CK203_006161</name>
</gene>
<reference evidence="1 2" key="1">
    <citation type="journal article" date="2018" name="PLoS Genet.">
        <title>Population sequencing reveals clonal diversity and ancestral inbreeding in the grapevine cultivar Chardonnay.</title>
        <authorList>
            <person name="Roach M.J."/>
            <person name="Johnson D.L."/>
            <person name="Bohlmann J."/>
            <person name="van Vuuren H.J."/>
            <person name="Jones S.J."/>
            <person name="Pretorius I.S."/>
            <person name="Schmidt S.A."/>
            <person name="Borneman A.R."/>
        </authorList>
    </citation>
    <scope>NUCLEOTIDE SEQUENCE [LARGE SCALE GENOMIC DNA]</scope>
    <source>
        <strain evidence="2">cv. Chardonnay</strain>
        <tissue evidence="1">Leaf</tissue>
    </source>
</reference>
<dbReference type="Proteomes" id="UP000288805">
    <property type="component" value="Unassembled WGS sequence"/>
</dbReference>
<evidence type="ECO:0000313" key="1">
    <source>
        <dbReference type="EMBL" id="RVX16635.1"/>
    </source>
</evidence>
<name>A0A438K611_VITVI</name>
<dbReference type="AlphaFoldDB" id="A0A438K611"/>
<organism evidence="1 2">
    <name type="scientific">Vitis vinifera</name>
    <name type="common">Grape</name>
    <dbReference type="NCBI Taxonomy" id="29760"/>
    <lineage>
        <taxon>Eukaryota</taxon>
        <taxon>Viridiplantae</taxon>
        <taxon>Streptophyta</taxon>
        <taxon>Embryophyta</taxon>
        <taxon>Tracheophyta</taxon>
        <taxon>Spermatophyta</taxon>
        <taxon>Magnoliopsida</taxon>
        <taxon>eudicotyledons</taxon>
        <taxon>Gunneridae</taxon>
        <taxon>Pentapetalae</taxon>
        <taxon>rosids</taxon>
        <taxon>Vitales</taxon>
        <taxon>Vitaceae</taxon>
        <taxon>Viteae</taxon>
        <taxon>Vitis</taxon>
    </lineage>
</organism>
<evidence type="ECO:0000313" key="2">
    <source>
        <dbReference type="Proteomes" id="UP000288805"/>
    </source>
</evidence>
<comment type="caution">
    <text evidence="1">The sequence shown here is derived from an EMBL/GenBank/DDBJ whole genome shotgun (WGS) entry which is preliminary data.</text>
</comment>
<dbReference type="EMBL" id="QGNW01000015">
    <property type="protein sequence ID" value="RVX16635.1"/>
    <property type="molecule type" value="Genomic_DNA"/>
</dbReference>